<keyword evidence="3" id="KW-0862">Zinc</keyword>
<comment type="caution">
    <text evidence="13">The sequence shown here is derived from an EMBL/GenBank/DDBJ whole genome shotgun (WGS) entry which is preliminary data.</text>
</comment>
<evidence type="ECO:0000313" key="14">
    <source>
        <dbReference type="EMBL" id="RHY44309.1"/>
    </source>
</evidence>
<keyword evidence="8" id="KW-0999">Mitochondrion inner membrane</keyword>
<evidence type="ECO:0000313" key="26">
    <source>
        <dbReference type="Proteomes" id="UP000283543"/>
    </source>
</evidence>
<keyword evidence="27" id="KW-1185">Reference proteome</keyword>
<dbReference type="Proteomes" id="UP000285712">
    <property type="component" value="Unassembled WGS sequence"/>
</dbReference>
<dbReference type="InterPro" id="IPR035427">
    <property type="entry name" value="Tim10-like_dom_sf"/>
</dbReference>
<evidence type="ECO:0000313" key="12">
    <source>
        <dbReference type="EMBL" id="RHY18544.1"/>
    </source>
</evidence>
<dbReference type="Proteomes" id="UP000266239">
    <property type="component" value="Unassembled WGS sequence"/>
</dbReference>
<dbReference type="EMBL" id="QUTA01004747">
    <property type="protein sequence ID" value="RHY18544.1"/>
    <property type="molecule type" value="Genomic_DNA"/>
</dbReference>
<evidence type="ECO:0000313" key="16">
    <source>
        <dbReference type="EMBL" id="RHZ00461.1"/>
    </source>
</evidence>
<dbReference type="GO" id="GO:0005743">
    <property type="term" value="C:mitochondrial inner membrane"/>
    <property type="evidence" value="ECO:0007669"/>
    <property type="project" value="UniProtKB-SubCell"/>
</dbReference>
<proteinExistence type="inferred from homology"/>
<dbReference type="Proteomes" id="UP000275652">
    <property type="component" value="Unassembled WGS sequence"/>
</dbReference>
<evidence type="ECO:0000313" key="25">
    <source>
        <dbReference type="Proteomes" id="UP000275652"/>
    </source>
</evidence>
<evidence type="ECO:0000313" key="13">
    <source>
        <dbReference type="EMBL" id="RHY35698.1"/>
    </source>
</evidence>
<dbReference type="EMBL" id="QUTC01012765">
    <property type="protein sequence ID" value="RHY35698.1"/>
    <property type="molecule type" value="Genomic_DNA"/>
</dbReference>
<keyword evidence="1 8" id="KW-0813">Transport</keyword>
<evidence type="ECO:0000256" key="2">
    <source>
        <dbReference type="ARBA" id="ARBA00022723"/>
    </source>
</evidence>
<evidence type="ECO:0000256" key="5">
    <source>
        <dbReference type="ARBA" id="ARBA00023010"/>
    </source>
</evidence>
<dbReference type="GO" id="GO:0046872">
    <property type="term" value="F:metal ion binding"/>
    <property type="evidence" value="ECO:0007669"/>
    <property type="project" value="UniProtKB-KW"/>
</dbReference>
<gene>
    <name evidence="10" type="ORF">AaE_006923</name>
    <name evidence="20" type="ORF">B5M09_005561</name>
    <name evidence="12" type="ORF">DYB25_002870</name>
    <name evidence="18" type="ORF">DYB26_004748</name>
    <name evidence="19" type="ORF">DYB28_015466</name>
    <name evidence="15" type="ORF">DYB30_011803</name>
    <name evidence="14" type="ORF">DYB34_001749</name>
    <name evidence="16" type="ORF">DYB35_004075</name>
    <name evidence="11" type="ORF">DYB36_002145</name>
    <name evidence="17" type="ORF">DYB37_004926</name>
    <name evidence="13" type="ORF">DYB38_001911</name>
</gene>
<evidence type="ECO:0000313" key="20">
    <source>
        <dbReference type="EMBL" id="RQM31137.1"/>
    </source>
</evidence>
<comment type="similarity">
    <text evidence="8">Belongs to the small Tim family.</text>
</comment>
<evidence type="ECO:0000313" key="23">
    <source>
        <dbReference type="Proteomes" id="UP000266239"/>
    </source>
</evidence>
<evidence type="ECO:0000313" key="27">
    <source>
        <dbReference type="Proteomes" id="UP000284702"/>
    </source>
</evidence>
<reference evidence="10 31" key="4">
    <citation type="submission" date="2019-06" db="EMBL/GenBank/DDBJ databases">
        <title>Genomics analysis of Aphanomyces spp. identifies a new class of oomycete effector associated with host adaptation.</title>
        <authorList>
            <person name="Gaulin E."/>
        </authorList>
    </citation>
    <scope>NUCLEOTIDE SEQUENCE [LARGE SCALE GENOMIC DNA]</scope>
    <source>
        <strain evidence="10 31">E</strain>
    </source>
</reference>
<evidence type="ECO:0000313" key="19">
    <source>
        <dbReference type="EMBL" id="RLO00334.1"/>
    </source>
</evidence>
<accession>A0A397BXN4</accession>
<evidence type="ECO:0000313" key="24">
    <source>
        <dbReference type="Proteomes" id="UP000266643"/>
    </source>
</evidence>
<evidence type="ECO:0000256" key="6">
    <source>
        <dbReference type="ARBA" id="ARBA00023128"/>
    </source>
</evidence>
<dbReference type="Proteomes" id="UP000286510">
    <property type="component" value="Unassembled WGS sequence"/>
</dbReference>
<evidence type="ECO:0000256" key="8">
    <source>
        <dbReference type="RuleBase" id="RU367043"/>
    </source>
</evidence>
<keyword evidence="5 8" id="KW-0811">Translocation</keyword>
<sequence length="88" mass="10162">MNAAASLPPHQQQELMKHFEQKQLEESLMLYNRVVATCFNECVQSFRSKKLEDKEVNCMNLCAEKFLKHTQRVGVRFAEAQQAAMDGQ</sequence>
<dbReference type="Pfam" id="PF02953">
    <property type="entry name" value="zf-Tim10_DDP"/>
    <property type="match status" value="1"/>
</dbReference>
<keyword evidence="4 8" id="KW-0653">Protein transport</keyword>
<reference evidence="19 25" key="1">
    <citation type="journal article" date="2018" name="J. Invertebr. Pathol.">
        <title>New genotyping method for the causative agent of crayfish plague (Aphanomyces astaci) based on whole genome data.</title>
        <authorList>
            <person name="Minardi D."/>
            <person name="Studholme D.J."/>
            <person name="van der Giezen M."/>
            <person name="Pretto T."/>
            <person name="Oidtmann B."/>
        </authorList>
    </citation>
    <scope>NUCLEOTIDE SEQUENCE [LARGE SCALE GENOMIC DNA]</scope>
    <source>
        <strain evidence="19 25">KB13</strain>
    </source>
</reference>
<evidence type="ECO:0000313" key="17">
    <source>
        <dbReference type="EMBL" id="RHZ11114.1"/>
    </source>
</evidence>
<evidence type="ECO:0000313" key="10">
    <source>
        <dbReference type="EMBL" id="KAF0749781.1"/>
    </source>
</evidence>
<evidence type="ECO:0000313" key="30">
    <source>
        <dbReference type="Proteomes" id="UP000286510"/>
    </source>
</evidence>
<dbReference type="Proteomes" id="UP000285430">
    <property type="component" value="Unassembled WGS sequence"/>
</dbReference>
<dbReference type="PANTHER" id="PTHR13172">
    <property type="entry name" value="MITOCHONDRIAL IMPORT INNER MEMBRANE TRANSLOCASE SUBUNIT TIM9B"/>
    <property type="match status" value="1"/>
</dbReference>
<dbReference type="EMBL" id="MZMZ02000229">
    <property type="protein sequence ID" value="RQM31137.1"/>
    <property type="molecule type" value="Genomic_DNA"/>
</dbReference>
<dbReference type="InterPro" id="IPR004217">
    <property type="entry name" value="Tim10-like"/>
</dbReference>
<reference evidence="20 27" key="2">
    <citation type="submission" date="2018-07" db="EMBL/GenBank/DDBJ databases">
        <title>Annotation of Aphanomyces astaci genome assembly.</title>
        <authorList>
            <person name="Studholme D.J."/>
        </authorList>
    </citation>
    <scope>NUCLEOTIDE SEQUENCE [LARGE SCALE GENOMIC DNA]</scope>
    <source>
        <strain evidence="20">Pc</strain>
    </source>
</reference>
<comment type="subcellular location">
    <subcellularLocation>
        <location evidence="8">Mitochondrion inner membrane</location>
        <topology evidence="8">Peripheral membrane protein</topology>
        <orientation evidence="8">Intermembrane side</orientation>
    </subcellularLocation>
</comment>
<dbReference type="EMBL" id="QUTH01005038">
    <property type="protein sequence ID" value="RHZ11114.1"/>
    <property type="molecule type" value="Genomic_DNA"/>
</dbReference>
<evidence type="ECO:0000313" key="15">
    <source>
        <dbReference type="EMBL" id="RHY47749.1"/>
    </source>
</evidence>
<dbReference type="EMBL" id="QUTD01008050">
    <property type="protein sequence ID" value="RHY47749.1"/>
    <property type="molecule type" value="Genomic_DNA"/>
</dbReference>
<dbReference type="Proteomes" id="UP000265427">
    <property type="component" value="Unassembled WGS sequence"/>
</dbReference>
<dbReference type="Proteomes" id="UP000284702">
    <property type="component" value="Unassembled WGS sequence"/>
</dbReference>
<dbReference type="Proteomes" id="UP000266643">
    <property type="component" value="Unassembled WGS sequence"/>
</dbReference>
<dbReference type="EMBL" id="QUTI01040857">
    <property type="protein sequence ID" value="RLO00334.1"/>
    <property type="molecule type" value="Genomic_DNA"/>
</dbReference>
<comment type="domain">
    <text evidence="8">The twin CX3C motif contains 4 conserved Cys residues that form 2 disulfide bonds in the mitochondrial intermembrane space.</text>
</comment>
<evidence type="ECO:0000256" key="7">
    <source>
        <dbReference type="ARBA" id="ARBA00023157"/>
    </source>
</evidence>
<dbReference type="EMBL" id="QUTF01011826">
    <property type="protein sequence ID" value="RHZ26763.1"/>
    <property type="molecule type" value="Genomic_DNA"/>
</dbReference>
<dbReference type="EMBL" id="QUSZ01005148">
    <property type="protein sequence ID" value="RHY11025.1"/>
    <property type="molecule type" value="Genomic_DNA"/>
</dbReference>
<keyword evidence="6 8" id="KW-0496">Mitochondrion</keyword>
<name>A0A397BXN4_APHAT</name>
<dbReference type="GO" id="GO:0015031">
    <property type="term" value="P:protein transport"/>
    <property type="evidence" value="ECO:0007669"/>
    <property type="project" value="UniProtKB-KW"/>
</dbReference>
<evidence type="ECO:0000256" key="4">
    <source>
        <dbReference type="ARBA" id="ARBA00022927"/>
    </source>
</evidence>
<evidence type="ECO:0000313" key="29">
    <source>
        <dbReference type="Proteomes" id="UP000285712"/>
    </source>
</evidence>
<protein>
    <recommendedName>
        <fullName evidence="8">Mitochondrial import inner membrane translocase subunit</fullName>
    </recommendedName>
</protein>
<dbReference type="Gene3D" id="1.10.287.810">
    <property type="entry name" value="Mitochondrial import inner membrane translocase subunit tim13 like domains"/>
    <property type="match status" value="1"/>
</dbReference>
<keyword evidence="8" id="KW-0472">Membrane</keyword>
<dbReference type="AlphaFoldDB" id="A0A397BXN4"/>
<evidence type="ECO:0000256" key="1">
    <source>
        <dbReference type="ARBA" id="ARBA00022448"/>
    </source>
</evidence>
<evidence type="ECO:0000259" key="9">
    <source>
        <dbReference type="Pfam" id="PF02953"/>
    </source>
</evidence>
<keyword evidence="8" id="KW-0143">Chaperone</keyword>
<reference evidence="21 22" key="3">
    <citation type="submission" date="2018-08" db="EMBL/GenBank/DDBJ databases">
        <title>Aphanomyces genome sequencing and annotation.</title>
        <authorList>
            <person name="Minardi D."/>
            <person name="Oidtmann B."/>
            <person name="Van Der Giezen M."/>
            <person name="Studholme D.J."/>
        </authorList>
    </citation>
    <scope>NUCLEOTIDE SEQUENCE [LARGE SCALE GENOMIC DNA]</scope>
    <source>
        <strain evidence="15 24">D2</strain>
        <strain evidence="17 28">Da</strain>
        <strain evidence="18 30">FDL457</strain>
        <strain evidence="11 21">Kv</strain>
        <strain evidence="13 22">SA</strain>
        <strain evidence="14 26">Si</strain>
        <strain evidence="16 29">Sv</strain>
        <strain evidence="12 23">Yx</strain>
    </source>
</reference>
<comment type="subunit">
    <text evidence="8">Heterohexamer.</text>
</comment>
<evidence type="ECO:0000313" key="28">
    <source>
        <dbReference type="Proteomes" id="UP000285430"/>
    </source>
</evidence>
<dbReference type="SUPFAM" id="SSF144122">
    <property type="entry name" value="Tim10-like"/>
    <property type="match status" value="1"/>
</dbReference>
<evidence type="ECO:0000313" key="21">
    <source>
        <dbReference type="Proteomes" id="UP000265427"/>
    </source>
</evidence>
<evidence type="ECO:0000256" key="3">
    <source>
        <dbReference type="ARBA" id="ARBA00022833"/>
    </source>
</evidence>
<dbReference type="Proteomes" id="UP000265716">
    <property type="component" value="Unassembled WGS sequence"/>
</dbReference>
<comment type="function">
    <text evidence="8">Mitochondrial intermembrane chaperone that participates in the import and insertion of some multi-pass transmembrane proteins into the mitochondrial inner membrane. Also required for the transfer of beta-barrel precursors from the TOM complex to the sorting and assembly machinery (SAM complex) of the outer membrane. Acts as a chaperone-like protein that protects the hydrophobic precursors from aggregation and guide them through the mitochondrial intermembrane space.</text>
</comment>
<organism evidence="13 22">
    <name type="scientific">Aphanomyces astaci</name>
    <name type="common">Crayfish plague agent</name>
    <dbReference type="NCBI Taxonomy" id="112090"/>
    <lineage>
        <taxon>Eukaryota</taxon>
        <taxon>Sar</taxon>
        <taxon>Stramenopiles</taxon>
        <taxon>Oomycota</taxon>
        <taxon>Saprolegniomycetes</taxon>
        <taxon>Saprolegniales</taxon>
        <taxon>Verrucalvaceae</taxon>
        <taxon>Aphanomyces</taxon>
    </lineage>
</organism>
<dbReference type="Proteomes" id="UP000283543">
    <property type="component" value="Unassembled WGS sequence"/>
</dbReference>
<feature type="domain" description="Tim10-like" evidence="9">
    <location>
        <begin position="20"/>
        <end position="79"/>
    </location>
</feature>
<evidence type="ECO:0000313" key="11">
    <source>
        <dbReference type="EMBL" id="RHY11025.1"/>
    </source>
</evidence>
<dbReference type="EMBL" id="QUTG01001071">
    <property type="protein sequence ID" value="RHZ00461.1"/>
    <property type="molecule type" value="Genomic_DNA"/>
</dbReference>
<dbReference type="InterPro" id="IPR050673">
    <property type="entry name" value="Mito_inner_translocase_sub"/>
</dbReference>
<evidence type="ECO:0000313" key="31">
    <source>
        <dbReference type="Proteomes" id="UP000469452"/>
    </source>
</evidence>
<keyword evidence="7 8" id="KW-1015">Disulfide bond</keyword>
<dbReference type="VEuPathDB" id="FungiDB:H257_15336"/>
<evidence type="ECO:0000313" key="18">
    <source>
        <dbReference type="EMBL" id="RHZ26763.1"/>
    </source>
</evidence>
<evidence type="ECO:0000313" key="22">
    <source>
        <dbReference type="Proteomes" id="UP000265716"/>
    </source>
</evidence>
<dbReference type="Proteomes" id="UP000469452">
    <property type="component" value="Unassembled WGS sequence"/>
</dbReference>
<dbReference type="EMBL" id="QUTB01007860">
    <property type="protein sequence ID" value="RHY44309.1"/>
    <property type="molecule type" value="Genomic_DNA"/>
</dbReference>
<keyword evidence="2" id="KW-0479">Metal-binding</keyword>
<dbReference type="EMBL" id="VJMI01012602">
    <property type="protein sequence ID" value="KAF0749781.1"/>
    <property type="molecule type" value="Genomic_DNA"/>
</dbReference>